<proteinExistence type="predicted"/>
<dbReference type="Gene3D" id="3.40.50.620">
    <property type="entry name" value="HUPs"/>
    <property type="match status" value="1"/>
</dbReference>
<dbReference type="GO" id="GO:0016779">
    <property type="term" value="F:nucleotidyltransferase activity"/>
    <property type="evidence" value="ECO:0007669"/>
    <property type="project" value="UniProtKB-KW"/>
</dbReference>
<evidence type="ECO:0000256" key="1">
    <source>
        <dbReference type="ARBA" id="ARBA00022679"/>
    </source>
</evidence>
<dbReference type="OrthoDB" id="9802794at2"/>
<dbReference type="InterPro" id="IPR014729">
    <property type="entry name" value="Rossmann-like_a/b/a_fold"/>
</dbReference>
<name>A0A5M7C642_SACHI</name>
<dbReference type="SUPFAM" id="SSF52374">
    <property type="entry name" value="Nucleotidylyl transferase"/>
    <property type="match status" value="1"/>
</dbReference>
<dbReference type="SMR" id="A0A5M7C642"/>
<accession>A0A5M7C642</accession>
<dbReference type="AlphaFoldDB" id="A0A5M7C642"/>
<reference evidence="4 5" key="1">
    <citation type="submission" date="2019-09" db="EMBL/GenBank/DDBJ databases">
        <title>Draft genome sequence of the thermophilic Saccharopolyspora hirsuta VKM Ac-666T.</title>
        <authorList>
            <person name="Lobastova T.G."/>
            <person name="Fokina V."/>
            <person name="Bragin E.Y."/>
            <person name="Shtratnikova V.Y."/>
            <person name="Starodumova I.P."/>
            <person name="Tarlachkov S.V."/>
            <person name="Donova M.V."/>
        </authorList>
    </citation>
    <scope>NUCLEOTIDE SEQUENCE [LARGE SCALE GENOMIC DNA]</scope>
    <source>
        <strain evidence="4 5">VKM Ac-666</strain>
    </source>
</reference>
<dbReference type="RefSeq" id="WP_150066270.1">
    <property type="nucleotide sequence ID" value="NZ_JBEPDJ010000002.1"/>
</dbReference>
<keyword evidence="1 4" id="KW-0808">Transferase</keyword>
<dbReference type="EMBL" id="VWPH01000004">
    <property type="protein sequence ID" value="KAA5835074.1"/>
    <property type="molecule type" value="Genomic_DNA"/>
</dbReference>
<gene>
    <name evidence="4" type="ORF">F1721_09755</name>
</gene>
<dbReference type="PANTHER" id="PTHR43793">
    <property type="entry name" value="FAD SYNTHASE"/>
    <property type="match status" value="1"/>
</dbReference>
<dbReference type="PANTHER" id="PTHR43793:SF2">
    <property type="entry name" value="BIFUNCTIONAL PROTEIN HLDE"/>
    <property type="match status" value="1"/>
</dbReference>
<comment type="caution">
    <text evidence="4">The sequence shown here is derived from an EMBL/GenBank/DDBJ whole genome shotgun (WGS) entry which is preliminary data.</text>
</comment>
<evidence type="ECO:0000259" key="3">
    <source>
        <dbReference type="Pfam" id="PF01467"/>
    </source>
</evidence>
<dbReference type="InterPro" id="IPR050385">
    <property type="entry name" value="Archaeal_FAD_synthase"/>
</dbReference>
<dbReference type="InterPro" id="IPR004821">
    <property type="entry name" value="Cyt_trans-like"/>
</dbReference>
<feature type="domain" description="Cytidyltransferase-like" evidence="3">
    <location>
        <begin position="29"/>
        <end position="120"/>
    </location>
</feature>
<protein>
    <submittedName>
        <fullName evidence="4">Adenylyltransferase/cytidyltransferase family protein</fullName>
    </submittedName>
</protein>
<keyword evidence="2 4" id="KW-0548">Nucleotidyltransferase</keyword>
<evidence type="ECO:0000313" key="5">
    <source>
        <dbReference type="Proteomes" id="UP000323946"/>
    </source>
</evidence>
<dbReference type="Proteomes" id="UP000323946">
    <property type="component" value="Unassembled WGS sequence"/>
</dbReference>
<evidence type="ECO:0000256" key="2">
    <source>
        <dbReference type="ARBA" id="ARBA00022695"/>
    </source>
</evidence>
<evidence type="ECO:0000313" key="4">
    <source>
        <dbReference type="EMBL" id="KAA5835074.1"/>
    </source>
</evidence>
<dbReference type="NCBIfam" id="TIGR00125">
    <property type="entry name" value="cyt_tran_rel"/>
    <property type="match status" value="1"/>
</dbReference>
<keyword evidence="5" id="KW-1185">Reference proteome</keyword>
<dbReference type="Pfam" id="PF01467">
    <property type="entry name" value="CTP_transf_like"/>
    <property type="match status" value="1"/>
</dbReference>
<sequence>MSPSKKISIPEALELREQFARSGISLGMCHGCFDILHSGHIHHLSQAAKHSDRLLVSVTAAKSINKGPGRPIFDDTARTTVLAALEVVDLVVLNEELTAVPLIQALKPDHYFKGADYADLQDPRVAAEVAAVEAAGGTFVLTDGAVFDSSTRAAGLLSRTRS</sequence>
<organism evidence="4 5">
    <name type="scientific">Saccharopolyspora hirsuta</name>
    <dbReference type="NCBI Taxonomy" id="1837"/>
    <lineage>
        <taxon>Bacteria</taxon>
        <taxon>Bacillati</taxon>
        <taxon>Actinomycetota</taxon>
        <taxon>Actinomycetes</taxon>
        <taxon>Pseudonocardiales</taxon>
        <taxon>Pseudonocardiaceae</taxon>
        <taxon>Saccharopolyspora</taxon>
    </lineage>
</organism>